<dbReference type="PROSITE" id="PS51194">
    <property type="entry name" value="HELICASE_CTER"/>
    <property type="match status" value="1"/>
</dbReference>
<dbReference type="Gene3D" id="3.90.1440.10">
    <property type="entry name" value="SecA, preprotein cross-linking domain"/>
    <property type="match status" value="1"/>
</dbReference>
<evidence type="ECO:0000256" key="5">
    <source>
        <dbReference type="ARBA" id="ARBA00022475"/>
    </source>
</evidence>
<reference evidence="22 23" key="1">
    <citation type="journal article" date="2016" name="Nat. Commun.">
        <title>Thousands of microbial genomes shed light on interconnected biogeochemical processes in an aquifer system.</title>
        <authorList>
            <person name="Anantharaman K."/>
            <person name="Brown C.T."/>
            <person name="Hug L.A."/>
            <person name="Sharon I."/>
            <person name="Castelle C.J."/>
            <person name="Probst A.J."/>
            <person name="Thomas B.C."/>
            <person name="Singh A."/>
            <person name="Wilkins M.J."/>
            <person name="Karaoz U."/>
            <person name="Brodie E.L."/>
            <person name="Williams K.H."/>
            <person name="Hubbard S.S."/>
            <person name="Banfield J.F."/>
        </authorList>
    </citation>
    <scope>NUCLEOTIDE SEQUENCE [LARGE SCALE GENOMIC DNA]</scope>
</reference>
<dbReference type="Pfam" id="PF21090">
    <property type="entry name" value="P-loop_SecA"/>
    <property type="match status" value="1"/>
</dbReference>
<dbReference type="InterPro" id="IPR011130">
    <property type="entry name" value="SecA_preprotein_X-link_dom"/>
</dbReference>
<dbReference type="SMART" id="SM00957">
    <property type="entry name" value="SecA_DEAD"/>
    <property type="match status" value="1"/>
</dbReference>
<dbReference type="Pfam" id="PF01043">
    <property type="entry name" value="SecA_PP_bind"/>
    <property type="match status" value="1"/>
</dbReference>
<evidence type="ECO:0000256" key="15">
    <source>
        <dbReference type="HAMAP-Rule" id="MF_01382"/>
    </source>
</evidence>
<comment type="catalytic activity">
    <reaction evidence="15">
        <text>ATP + H2O + cellular proteinSide 1 = ADP + phosphate + cellular proteinSide 2.</text>
        <dbReference type="EC" id="7.4.2.8"/>
    </reaction>
</comment>
<evidence type="ECO:0000256" key="6">
    <source>
        <dbReference type="ARBA" id="ARBA00022490"/>
    </source>
</evidence>
<evidence type="ECO:0000256" key="9">
    <source>
        <dbReference type="ARBA" id="ARBA00022833"/>
    </source>
</evidence>
<evidence type="ECO:0000256" key="4">
    <source>
        <dbReference type="ARBA" id="ARBA00022448"/>
    </source>
</evidence>
<dbReference type="PRINTS" id="PR00906">
    <property type="entry name" value="SECA"/>
</dbReference>
<dbReference type="SUPFAM" id="SSF52540">
    <property type="entry name" value="P-loop containing nucleoside triphosphate hydrolases"/>
    <property type="match status" value="2"/>
</dbReference>
<dbReference type="FunFam" id="3.40.50.300:FF:000429">
    <property type="entry name" value="Preprotein translocase subunit SecA"/>
    <property type="match status" value="1"/>
</dbReference>
<evidence type="ECO:0000259" key="21">
    <source>
        <dbReference type="PROSITE" id="PS51196"/>
    </source>
</evidence>
<evidence type="ECO:0000256" key="10">
    <source>
        <dbReference type="ARBA" id="ARBA00022840"/>
    </source>
</evidence>
<dbReference type="InterPro" id="IPR020937">
    <property type="entry name" value="SecA_CS"/>
</dbReference>
<dbReference type="InterPro" id="IPR044722">
    <property type="entry name" value="SecA_SF2_C"/>
</dbReference>
<dbReference type="GO" id="GO:0031522">
    <property type="term" value="C:cell envelope Sec protein transport complex"/>
    <property type="evidence" value="ECO:0007669"/>
    <property type="project" value="TreeGrafter"/>
</dbReference>
<keyword evidence="9" id="KW-0862">Zinc</keyword>
<dbReference type="CDD" id="cd17928">
    <property type="entry name" value="DEXDc_SecA"/>
    <property type="match status" value="1"/>
</dbReference>
<evidence type="ECO:0000313" key="23">
    <source>
        <dbReference type="Proteomes" id="UP000176996"/>
    </source>
</evidence>
<dbReference type="Proteomes" id="UP000176996">
    <property type="component" value="Unassembled WGS sequence"/>
</dbReference>
<dbReference type="GO" id="GO:0017038">
    <property type="term" value="P:protein import"/>
    <property type="evidence" value="ECO:0007669"/>
    <property type="project" value="InterPro"/>
</dbReference>
<evidence type="ECO:0000256" key="18">
    <source>
        <dbReference type="SAM" id="MobiDB-lite"/>
    </source>
</evidence>
<evidence type="ECO:0000256" key="11">
    <source>
        <dbReference type="ARBA" id="ARBA00022927"/>
    </source>
</evidence>
<keyword evidence="8 15" id="KW-0547">Nucleotide-binding</keyword>
<dbReference type="AlphaFoldDB" id="A0A1F6BT85"/>
<evidence type="ECO:0000256" key="2">
    <source>
        <dbReference type="ARBA" id="ARBA00004170"/>
    </source>
</evidence>
<dbReference type="STRING" id="1798471.A3A21_00645"/>
<evidence type="ECO:0000256" key="14">
    <source>
        <dbReference type="ARBA" id="ARBA00023136"/>
    </source>
</evidence>
<keyword evidence="17" id="KW-0175">Coiled coil</keyword>
<keyword evidence="5 15" id="KW-1003">Cell membrane</keyword>
<feature type="binding site" evidence="15">
    <location>
        <position position="83"/>
    </location>
    <ligand>
        <name>ATP</name>
        <dbReference type="ChEBI" id="CHEBI:30616"/>
    </ligand>
</feature>
<evidence type="ECO:0000256" key="13">
    <source>
        <dbReference type="ARBA" id="ARBA00023010"/>
    </source>
</evidence>
<dbReference type="InterPro" id="IPR036670">
    <property type="entry name" value="SecA_X-link_sf"/>
</dbReference>
<dbReference type="SMART" id="SM00958">
    <property type="entry name" value="SecA_PP_bind"/>
    <property type="match status" value="1"/>
</dbReference>
<dbReference type="InterPro" id="IPR001650">
    <property type="entry name" value="Helicase_C-like"/>
</dbReference>
<gene>
    <name evidence="15" type="primary">secA</name>
    <name evidence="22" type="ORF">A3A21_00645</name>
</gene>
<dbReference type="PANTHER" id="PTHR30612:SF0">
    <property type="entry name" value="CHLOROPLAST PROTEIN-TRANSPORTING ATPASE"/>
    <property type="match status" value="1"/>
</dbReference>
<dbReference type="GO" id="GO:0005829">
    <property type="term" value="C:cytosol"/>
    <property type="evidence" value="ECO:0007669"/>
    <property type="project" value="TreeGrafter"/>
</dbReference>
<comment type="similarity">
    <text evidence="3 15 16">Belongs to the SecA family.</text>
</comment>
<keyword evidence="4 15" id="KW-0813">Transport</keyword>
<evidence type="ECO:0000256" key="17">
    <source>
        <dbReference type="SAM" id="Coils"/>
    </source>
</evidence>
<dbReference type="InterPro" id="IPR011116">
    <property type="entry name" value="SecA_Wing/Scaffold"/>
</dbReference>
<dbReference type="InterPro" id="IPR004027">
    <property type="entry name" value="SEC_C_motif"/>
</dbReference>
<dbReference type="GO" id="GO:0005524">
    <property type="term" value="F:ATP binding"/>
    <property type="evidence" value="ECO:0007669"/>
    <property type="project" value="UniProtKB-UniRule"/>
</dbReference>
<sequence>MKSFIKKLIMGDPIKPYWQRVGRVNAKEKEMEALKIEGLVLKSKELEKKVEEGTSLDDALEDAFALVREASKRTLGQRHYDVQLIGGMVLHEGRITEMLTGEGKTLVATLSAYLNALAKKGVHIVTVNDYLAKRDTVWMGQIYHALGMKTSCIVHDTAYIYDPKFEGTSLDTERDAVASFRVEDKFLRPVSRREAYMADITYGTNHEFGFDFLRDNLVISLGQKVQREHCYAIIDEVDSILIDEARTPLIISAPDEQSSEFYKVFAKNVMALNSEEDYLVDEKLKTVSIMESGIDKVEKQLGLQNIFAPENSRLVHFLHESLKAKALFRKDKEYVVHGGEIVIVDEFTGRMLHGRRYSGGLHQAIEAKEGVRIQDENRTYATITIQNYFRLYKKMSGMTGTAQTSAEEFHKVYGLDVVSIPPNKKVVRDDMPDLIYKTKVGKYKAIAKEVKRRNDAGEPVLLGTTSIENNEVLANFLRKEGIPHEILNAKNHEREGEIIAQAGKPGAVTVATNMAGRGVDIVLGGNPSSEENANKVKEAGGLHVLGTERHEARRIDNQLRGRSGRQGDQGSSQFFLSMEDDLLRIFGGERIQGLMELLKLPEDQPIESRMVSKAVNQAQAKVEGANLDMRKHLLEFDDVLNRQRTAIYAKRTKFLELGEKNEILETAKEMAERFVEEVEKRKETAEEGEGEKKRITAESLRKKLETIPKSIEPERSLLIAQSLVRIIDSLWIDHLESLETLRQSVNIRAYGQHEPLVEYRREAHGLYQEMMRGFDSLAFDVVFKLLEANLTRKEEQAPQKLVVPNSEKTGRNDPCPCGSGKKYKRCHGA</sequence>
<keyword evidence="7" id="KW-0479">Metal-binding</keyword>
<dbReference type="GO" id="GO:0043952">
    <property type="term" value="P:protein transport by the Sec complex"/>
    <property type="evidence" value="ECO:0007669"/>
    <property type="project" value="TreeGrafter"/>
</dbReference>
<evidence type="ECO:0000256" key="7">
    <source>
        <dbReference type="ARBA" id="ARBA00022723"/>
    </source>
</evidence>
<dbReference type="Gene3D" id="1.10.3060.10">
    <property type="entry name" value="Helical scaffold and wing domains of SecA"/>
    <property type="match status" value="1"/>
</dbReference>
<evidence type="ECO:0000256" key="16">
    <source>
        <dbReference type="RuleBase" id="RU003874"/>
    </source>
</evidence>
<dbReference type="InterPro" id="IPR027417">
    <property type="entry name" value="P-loop_NTPase"/>
</dbReference>
<dbReference type="Pfam" id="PF07516">
    <property type="entry name" value="SecA_SW"/>
    <property type="match status" value="1"/>
</dbReference>
<comment type="function">
    <text evidence="15">Part of the Sec protein translocase complex. Interacts with the SecYEG preprotein conducting channel. Has a central role in coupling the hydrolysis of ATP to the transfer of proteins into and across the cell membrane, serving as an ATP-driven molecular motor driving the stepwise translocation of polypeptide chains across the membrane.</text>
</comment>
<feature type="coiled-coil region" evidence="17">
    <location>
        <begin position="661"/>
        <end position="688"/>
    </location>
</feature>
<dbReference type="HAMAP" id="MF_01382">
    <property type="entry name" value="SecA"/>
    <property type="match status" value="1"/>
</dbReference>
<evidence type="ECO:0000259" key="20">
    <source>
        <dbReference type="PROSITE" id="PS51194"/>
    </source>
</evidence>
<dbReference type="Gene3D" id="3.10.450.50">
    <property type="match status" value="1"/>
</dbReference>
<accession>A0A1F6BT85</accession>
<comment type="subcellular location">
    <subcellularLocation>
        <location evidence="15">Cell membrane</location>
        <topology evidence="15">Peripheral membrane protein</topology>
        <orientation evidence="15">Cytoplasmic side</orientation>
    </subcellularLocation>
    <subcellularLocation>
        <location evidence="15">Cytoplasm</location>
    </subcellularLocation>
    <subcellularLocation>
        <location evidence="2">Membrane</location>
        <topology evidence="2">Peripheral membrane protein</topology>
    </subcellularLocation>
    <text evidence="15">Distribution is 50-50.</text>
</comment>
<keyword evidence="6 15" id="KW-0963">Cytoplasm</keyword>
<evidence type="ECO:0000259" key="19">
    <source>
        <dbReference type="PROSITE" id="PS51192"/>
    </source>
</evidence>
<dbReference type="InterPro" id="IPR036266">
    <property type="entry name" value="SecA_Wing/Scaffold_sf"/>
</dbReference>
<dbReference type="NCBIfam" id="TIGR00963">
    <property type="entry name" value="secA"/>
    <property type="match status" value="1"/>
</dbReference>
<dbReference type="GO" id="GO:0006605">
    <property type="term" value="P:protein targeting"/>
    <property type="evidence" value="ECO:0007669"/>
    <property type="project" value="UniProtKB-UniRule"/>
</dbReference>
<dbReference type="GO" id="GO:0008564">
    <property type="term" value="F:protein-exporting ATPase activity"/>
    <property type="evidence" value="ECO:0007669"/>
    <property type="project" value="UniProtKB-EC"/>
</dbReference>
<comment type="caution">
    <text evidence="22">The sequence shown here is derived from an EMBL/GenBank/DDBJ whole genome shotgun (WGS) entry which is preliminary data.</text>
</comment>
<dbReference type="SUPFAM" id="SSF81886">
    <property type="entry name" value="Helical scaffold and wing domains of SecA"/>
    <property type="match status" value="1"/>
</dbReference>
<dbReference type="Pfam" id="PF07517">
    <property type="entry name" value="SecA_DEAD"/>
    <property type="match status" value="1"/>
</dbReference>
<feature type="binding site" evidence="15">
    <location>
        <position position="520"/>
    </location>
    <ligand>
        <name>ATP</name>
        <dbReference type="ChEBI" id="CHEBI:30616"/>
    </ligand>
</feature>
<feature type="domain" description="Helicase C-terminal" evidence="20">
    <location>
        <begin position="442"/>
        <end position="614"/>
    </location>
</feature>
<comment type="subunit">
    <text evidence="15">Monomer and homodimer. Part of the essential Sec protein translocation apparatus which comprises SecA, SecYEG and auxiliary proteins SecDF. Other proteins may also be involved.</text>
</comment>
<comment type="cofactor">
    <cofactor evidence="1">
        <name>Zn(2+)</name>
        <dbReference type="ChEBI" id="CHEBI:29105"/>
    </cofactor>
</comment>
<feature type="binding site" evidence="15">
    <location>
        <begin position="101"/>
        <end position="105"/>
    </location>
    <ligand>
        <name>ATP</name>
        <dbReference type="ChEBI" id="CHEBI:30616"/>
    </ligand>
</feature>
<keyword evidence="14 15" id="KW-0472">Membrane</keyword>
<feature type="region of interest" description="Disordered" evidence="18">
    <location>
        <begin position="796"/>
        <end position="829"/>
    </location>
</feature>
<dbReference type="InterPro" id="IPR014018">
    <property type="entry name" value="SecA_motor_DEAD"/>
</dbReference>
<keyword evidence="13 15" id="KW-0811">Translocation</keyword>
<dbReference type="PROSITE" id="PS01312">
    <property type="entry name" value="SECA"/>
    <property type="match status" value="1"/>
</dbReference>
<feature type="domain" description="SecA family profile" evidence="21">
    <location>
        <begin position="1"/>
        <end position="607"/>
    </location>
</feature>
<dbReference type="SUPFAM" id="SSF81767">
    <property type="entry name" value="Pre-protein crosslinking domain of SecA"/>
    <property type="match status" value="1"/>
</dbReference>
<dbReference type="Pfam" id="PF02810">
    <property type="entry name" value="SEC-C"/>
    <property type="match status" value="1"/>
</dbReference>
<evidence type="ECO:0000256" key="12">
    <source>
        <dbReference type="ARBA" id="ARBA00022967"/>
    </source>
</evidence>
<dbReference type="PANTHER" id="PTHR30612">
    <property type="entry name" value="SECA INNER MEMBRANE COMPONENT OF SEC PROTEIN SECRETION SYSTEM"/>
    <property type="match status" value="1"/>
</dbReference>
<dbReference type="InterPro" id="IPR000185">
    <property type="entry name" value="SecA"/>
</dbReference>
<dbReference type="PROSITE" id="PS51192">
    <property type="entry name" value="HELICASE_ATP_BIND_1"/>
    <property type="match status" value="1"/>
</dbReference>
<dbReference type="EC" id="7.4.2.8" evidence="15"/>
<name>A0A1F6BT85_9BACT</name>
<keyword evidence="12 15" id="KW-1278">Translocase</keyword>
<organism evidence="22 23">
    <name type="scientific">Candidatus Jorgensenbacteria bacterium RIFCSPLOWO2_01_FULL_45_25b</name>
    <dbReference type="NCBI Taxonomy" id="1798471"/>
    <lineage>
        <taxon>Bacteria</taxon>
        <taxon>Candidatus Joergenseniibacteriota</taxon>
    </lineage>
</organism>
<dbReference type="GO" id="GO:0005886">
    <property type="term" value="C:plasma membrane"/>
    <property type="evidence" value="ECO:0007669"/>
    <property type="project" value="UniProtKB-SubCell"/>
</dbReference>
<dbReference type="PROSITE" id="PS51196">
    <property type="entry name" value="SECA_MOTOR_DEAD"/>
    <property type="match status" value="1"/>
</dbReference>
<keyword evidence="11 15" id="KW-0653">Protein transport</keyword>
<dbReference type="Gene3D" id="3.40.50.300">
    <property type="entry name" value="P-loop containing nucleotide triphosphate hydrolases"/>
    <property type="match status" value="3"/>
</dbReference>
<dbReference type="FunFam" id="3.90.1440.10:FF:000002">
    <property type="entry name" value="Protein translocase subunit SecA"/>
    <property type="match status" value="1"/>
</dbReference>
<dbReference type="InterPro" id="IPR014001">
    <property type="entry name" value="Helicase_ATP-bd"/>
</dbReference>
<protein>
    <recommendedName>
        <fullName evidence="15 16">Protein translocase subunit SecA</fullName>
        <ecNumber evidence="15">7.4.2.8</ecNumber>
    </recommendedName>
</protein>
<keyword evidence="10 15" id="KW-0067">ATP-binding</keyword>
<dbReference type="CDD" id="cd18803">
    <property type="entry name" value="SF2_C_secA"/>
    <property type="match status" value="1"/>
</dbReference>
<dbReference type="NCBIfam" id="NF009538">
    <property type="entry name" value="PRK12904.1"/>
    <property type="match status" value="1"/>
</dbReference>
<evidence type="ECO:0000313" key="22">
    <source>
        <dbReference type="EMBL" id="OGG40155.1"/>
    </source>
</evidence>
<dbReference type="GO" id="GO:0065002">
    <property type="term" value="P:intracellular protein transmembrane transport"/>
    <property type="evidence" value="ECO:0007669"/>
    <property type="project" value="UniProtKB-UniRule"/>
</dbReference>
<dbReference type="EMBL" id="MFKK01000032">
    <property type="protein sequence ID" value="OGG40155.1"/>
    <property type="molecule type" value="Genomic_DNA"/>
</dbReference>
<dbReference type="GO" id="GO:0046872">
    <property type="term" value="F:metal ion binding"/>
    <property type="evidence" value="ECO:0007669"/>
    <property type="project" value="UniProtKB-KW"/>
</dbReference>
<feature type="domain" description="Helicase ATP-binding" evidence="19">
    <location>
        <begin position="85"/>
        <end position="273"/>
    </location>
</feature>
<proteinExistence type="inferred from homology"/>
<evidence type="ECO:0000256" key="1">
    <source>
        <dbReference type="ARBA" id="ARBA00001947"/>
    </source>
</evidence>
<evidence type="ECO:0000256" key="3">
    <source>
        <dbReference type="ARBA" id="ARBA00007650"/>
    </source>
</evidence>
<dbReference type="InterPro" id="IPR011115">
    <property type="entry name" value="SecA_DEAD"/>
</dbReference>
<evidence type="ECO:0000256" key="8">
    <source>
        <dbReference type="ARBA" id="ARBA00022741"/>
    </source>
</evidence>